<sequence>MNERPALEMVSDGTDATTAEAEPLFLGNSIAVTLSGVSADLLDRHLRGSDQPDEIVGALYDVLDAVKPAALNGERQRQAFVHRLAGTTTVIVSVALPPALHPTSSPHE</sequence>
<dbReference type="Proteomes" id="UP000028492">
    <property type="component" value="Chromosome"/>
</dbReference>
<dbReference type="STRING" id="208439.AJAP_07275"/>
<protein>
    <submittedName>
        <fullName evidence="1">Uncharacterized protein</fullName>
    </submittedName>
</protein>
<dbReference type="HOGENOM" id="CLU_2191450_0_0_11"/>
<evidence type="ECO:0000313" key="1">
    <source>
        <dbReference type="EMBL" id="AIG74368.1"/>
    </source>
</evidence>
<dbReference type="AlphaFoldDB" id="A0A075UNA7"/>
<dbReference type="RefSeq" id="WP_038509144.1">
    <property type="nucleotide sequence ID" value="NZ_CP008953.1"/>
</dbReference>
<accession>A0A075UNA7</accession>
<proteinExistence type="predicted"/>
<reference evidence="1 2" key="1">
    <citation type="journal article" date="2014" name="J. Biotechnol.">
        <title>Complete genome sequence of the actinobacterium Amycolatopsis japonica MG417-CF17(T) (=DSM 44213T) producing (S,S)-N,N'-ethylenediaminedisuccinic acid.</title>
        <authorList>
            <person name="Stegmann E."/>
            <person name="Albersmeier A."/>
            <person name="Spohn M."/>
            <person name="Gert H."/>
            <person name="Weber T."/>
            <person name="Wohlleben W."/>
            <person name="Kalinowski J."/>
            <person name="Ruckert C."/>
        </authorList>
    </citation>
    <scope>NUCLEOTIDE SEQUENCE [LARGE SCALE GENOMIC DNA]</scope>
    <source>
        <strain evidence="2">MG417-CF17 (DSM 44213)</strain>
    </source>
</reference>
<evidence type="ECO:0000313" key="2">
    <source>
        <dbReference type="Proteomes" id="UP000028492"/>
    </source>
</evidence>
<dbReference type="EMBL" id="CP008953">
    <property type="protein sequence ID" value="AIG74368.1"/>
    <property type="molecule type" value="Genomic_DNA"/>
</dbReference>
<dbReference type="KEGG" id="aja:AJAP_07275"/>
<gene>
    <name evidence="1" type="ORF">AJAP_07275</name>
</gene>
<keyword evidence="2" id="KW-1185">Reference proteome</keyword>
<organism evidence="1 2">
    <name type="scientific">Amycolatopsis japonica</name>
    <dbReference type="NCBI Taxonomy" id="208439"/>
    <lineage>
        <taxon>Bacteria</taxon>
        <taxon>Bacillati</taxon>
        <taxon>Actinomycetota</taxon>
        <taxon>Actinomycetes</taxon>
        <taxon>Pseudonocardiales</taxon>
        <taxon>Pseudonocardiaceae</taxon>
        <taxon>Amycolatopsis</taxon>
        <taxon>Amycolatopsis japonica group</taxon>
    </lineage>
</organism>
<name>A0A075UNA7_9PSEU</name>